<protein>
    <submittedName>
        <fullName evidence="1">ATP-binding protein</fullName>
    </submittedName>
    <submittedName>
        <fullName evidence="2">Predicted kinase</fullName>
    </submittedName>
</protein>
<dbReference type="OrthoDB" id="9810277at2"/>
<organism evidence="2 3">
    <name type="scientific">Parafannyhessea umbonata</name>
    <dbReference type="NCBI Taxonomy" id="604330"/>
    <lineage>
        <taxon>Bacteria</taxon>
        <taxon>Bacillati</taxon>
        <taxon>Actinomycetota</taxon>
        <taxon>Coriobacteriia</taxon>
        <taxon>Coriobacteriales</taxon>
        <taxon>Atopobiaceae</taxon>
        <taxon>Parafannyhessea</taxon>
    </lineage>
</organism>
<evidence type="ECO:0000313" key="4">
    <source>
        <dbReference type="Proteomes" id="UP000434342"/>
    </source>
</evidence>
<dbReference type="Pfam" id="PF13671">
    <property type="entry name" value="AAA_33"/>
    <property type="match status" value="1"/>
</dbReference>
<keyword evidence="1" id="KW-0547">Nucleotide-binding</keyword>
<evidence type="ECO:0000313" key="3">
    <source>
        <dbReference type="Proteomes" id="UP000199480"/>
    </source>
</evidence>
<sequence length="202" mass="23124">MKKVMVLLAGYPATGKSTFCGELLKRHPDLPVIAPDDIKEQVWDEFGFDSLQEKDELEKLVWKRYYSELRHLMSDGKAFVTDYPFSDKQRPTLVKLVAEYGYRAITVRFVGDLDVIYKRSLARDLSQSRHLGHLMNHYHKGDVLADRSKADALVTRQLLEERCVTKGYGTFVLGDLIEVDATNIDDVDEEAIVDRVDELARS</sequence>
<reference evidence="2" key="1">
    <citation type="submission" date="2016-10" db="EMBL/GenBank/DDBJ databases">
        <authorList>
            <person name="de Groot N.N."/>
        </authorList>
    </citation>
    <scope>NUCLEOTIDE SEQUENCE [LARGE SCALE GENOMIC DNA]</scope>
    <source>
        <strain evidence="2">DSM 22620</strain>
    </source>
</reference>
<dbReference type="RefSeq" id="WP_090863534.1">
    <property type="nucleotide sequence ID" value="NZ_LT629759.1"/>
</dbReference>
<dbReference type="EMBL" id="LT629759">
    <property type="protein sequence ID" value="SDR93637.1"/>
    <property type="molecule type" value="Genomic_DNA"/>
</dbReference>
<keyword evidence="2" id="KW-0418">Kinase</keyword>
<evidence type="ECO:0000313" key="1">
    <source>
        <dbReference type="EMBL" id="MST60711.1"/>
    </source>
</evidence>
<keyword evidence="2" id="KW-0808">Transferase</keyword>
<keyword evidence="1" id="KW-0067">ATP-binding</keyword>
<gene>
    <name evidence="1" type="ORF">FYJ69_07280</name>
    <name evidence="2" type="ORF">SAMN04489857_1685</name>
</gene>
<accession>A0A1H1N3Z4</accession>
<dbReference type="Gene3D" id="3.40.50.300">
    <property type="entry name" value="P-loop containing nucleotide triphosphate hydrolases"/>
    <property type="match status" value="1"/>
</dbReference>
<proteinExistence type="predicted"/>
<dbReference type="Proteomes" id="UP000199480">
    <property type="component" value="Chromosome I"/>
</dbReference>
<dbReference type="GO" id="GO:0005524">
    <property type="term" value="F:ATP binding"/>
    <property type="evidence" value="ECO:0007669"/>
    <property type="project" value="UniProtKB-KW"/>
</dbReference>
<dbReference type="Proteomes" id="UP000434342">
    <property type="component" value="Unassembled WGS sequence"/>
</dbReference>
<dbReference type="AlphaFoldDB" id="A0A1H1N3Z4"/>
<dbReference type="GO" id="GO:0016301">
    <property type="term" value="F:kinase activity"/>
    <property type="evidence" value="ECO:0007669"/>
    <property type="project" value="UniProtKB-KW"/>
</dbReference>
<reference evidence="3" key="2">
    <citation type="submission" date="2016-10" db="EMBL/GenBank/DDBJ databases">
        <authorList>
            <person name="Varghese N."/>
            <person name="Submissions S."/>
        </authorList>
    </citation>
    <scope>NUCLEOTIDE SEQUENCE [LARGE SCALE GENOMIC DNA]</scope>
    <source>
        <strain evidence="3">DSM 22620</strain>
    </source>
</reference>
<evidence type="ECO:0000313" key="2">
    <source>
        <dbReference type="EMBL" id="SDR93637.1"/>
    </source>
</evidence>
<dbReference type="InterPro" id="IPR027417">
    <property type="entry name" value="P-loop_NTPase"/>
</dbReference>
<dbReference type="EMBL" id="VUND01000002">
    <property type="protein sequence ID" value="MST60711.1"/>
    <property type="molecule type" value="Genomic_DNA"/>
</dbReference>
<reference evidence="1 4" key="3">
    <citation type="submission" date="2019-08" db="EMBL/GenBank/DDBJ databases">
        <title>In-depth cultivation of the pig gut microbiome towards novel bacterial diversity and tailored functional studies.</title>
        <authorList>
            <person name="Wylensek D."/>
            <person name="Hitch T.C.A."/>
            <person name="Clavel T."/>
        </authorList>
    </citation>
    <scope>NUCLEOTIDE SEQUENCE [LARGE SCALE GENOMIC DNA]</scope>
    <source>
        <strain evidence="1 4">WB01_CNA04</strain>
    </source>
</reference>
<dbReference type="SUPFAM" id="SSF52540">
    <property type="entry name" value="P-loop containing nucleoside triphosphate hydrolases"/>
    <property type="match status" value="1"/>
</dbReference>
<dbReference type="GeneID" id="78501019"/>
<name>A0A1H1N3Z4_9ACTN</name>